<sequence length="263" mass="29503">MLSEISNRMPRRVRNELRFRPVEVIAKTFVADSFYRIELGGEALVGFTSPGFDDHIKVFFPDTETGVLNLPEITSDGVVWKEGLRPAARDYTPLFFNGIDRLTVDFYLHQSGLASDWAAKAKPGDRLAVGGPRGSLIVPDDYEYQLYVCDESGLPALKRRCQTMQGSSCRLYAFVDEEKGRRYLGATPNVEICWLGSGAMQGKDIAALIAELDNVTLPEQDYFIWLTGEGAAVKQLSDYFILHRGLQADFVRAVAYWHHKPTV</sequence>
<dbReference type="PANTHER" id="PTHR30157:SF0">
    <property type="entry name" value="NADPH-DEPENDENT FERRIC-CHELATE REDUCTASE"/>
    <property type="match status" value="1"/>
</dbReference>
<evidence type="ECO:0000256" key="1">
    <source>
        <dbReference type="ARBA" id="ARBA00035644"/>
    </source>
</evidence>
<proteinExistence type="inferred from homology"/>
<keyword evidence="4" id="KW-1185">Reference proteome</keyword>
<dbReference type="OrthoDB" id="9814826at2"/>
<evidence type="ECO:0000313" key="3">
    <source>
        <dbReference type="EMBL" id="RQM38797.1"/>
    </source>
</evidence>
<dbReference type="AlphaFoldDB" id="A0A3N6S1T6"/>
<reference evidence="3 4" key="1">
    <citation type="submission" date="2018-10" db="EMBL/GenBank/DDBJ databases">
        <title>Draft genome sequence for the type isolate of Erwinia psidii, agent causal of bacterial blight in guava (Psidium guajava) and wilt and die-back of Eucalyptus spp.</title>
        <authorList>
            <person name="Hermenegildo P.S."/>
            <person name="Santos S.A."/>
            <person name="Guimaraes L.M.S."/>
            <person name="Vidigal P.M.P."/>
            <person name="Pereira I.C."/>
            <person name="Badel J.L."/>
            <person name="Alfenas-Zerbini P."/>
            <person name="Ferreira M.A.S.V."/>
            <person name="Alfenas A.C."/>
        </authorList>
    </citation>
    <scope>NUCLEOTIDE SEQUENCE [LARGE SCALE GENOMIC DNA]</scope>
    <source>
        <strain evidence="3 4">IBSBF 435</strain>
    </source>
</reference>
<accession>A0A3N6S1T6</accession>
<dbReference type="EMBL" id="RHHM01000005">
    <property type="protein sequence ID" value="RQM38797.1"/>
    <property type="molecule type" value="Genomic_DNA"/>
</dbReference>
<dbReference type="Gene3D" id="3.40.50.80">
    <property type="entry name" value="Nucleotide-binding domain of ferredoxin-NADP reductase (FNR) module"/>
    <property type="match status" value="1"/>
</dbReference>
<dbReference type="PANTHER" id="PTHR30157">
    <property type="entry name" value="FERRIC REDUCTASE, NADPH-DEPENDENT"/>
    <property type="match status" value="1"/>
</dbReference>
<organism evidence="3 4">
    <name type="scientific">Erwinia psidii</name>
    <dbReference type="NCBI Taxonomy" id="69224"/>
    <lineage>
        <taxon>Bacteria</taxon>
        <taxon>Pseudomonadati</taxon>
        <taxon>Pseudomonadota</taxon>
        <taxon>Gammaproteobacteria</taxon>
        <taxon>Enterobacterales</taxon>
        <taxon>Erwiniaceae</taxon>
        <taxon>Erwinia</taxon>
    </lineage>
</organism>
<dbReference type="InterPro" id="IPR017938">
    <property type="entry name" value="Riboflavin_synthase-like_b-brl"/>
</dbReference>
<dbReference type="FunFam" id="2.40.30.10:FF:000055">
    <property type="entry name" value="Siderophore-interacting family protein"/>
    <property type="match status" value="1"/>
</dbReference>
<comment type="similarity">
    <text evidence="1">Belongs to the SIP oxidoreductase family.</text>
</comment>
<comment type="caution">
    <text evidence="3">The sequence shown here is derived from an EMBL/GenBank/DDBJ whole genome shotgun (WGS) entry which is preliminary data.</text>
</comment>
<dbReference type="Gene3D" id="2.40.30.10">
    <property type="entry name" value="Translation factors"/>
    <property type="match status" value="1"/>
</dbReference>
<dbReference type="Pfam" id="PF04954">
    <property type="entry name" value="SIP"/>
    <property type="match status" value="1"/>
</dbReference>
<name>A0A3N6S1T6_9GAMM</name>
<dbReference type="SUPFAM" id="SSF63380">
    <property type="entry name" value="Riboflavin synthase domain-like"/>
    <property type="match status" value="1"/>
</dbReference>
<dbReference type="GO" id="GO:0016491">
    <property type="term" value="F:oxidoreductase activity"/>
    <property type="evidence" value="ECO:0007669"/>
    <property type="project" value="InterPro"/>
</dbReference>
<dbReference type="PROSITE" id="PS51384">
    <property type="entry name" value="FAD_FR"/>
    <property type="match status" value="1"/>
</dbReference>
<gene>
    <name evidence="3" type="ORF">EB241_08290</name>
</gene>
<protein>
    <submittedName>
        <fullName evidence="3">Siderophore-interacting protein</fullName>
    </submittedName>
</protein>
<evidence type="ECO:0000313" key="4">
    <source>
        <dbReference type="Proteomes" id="UP000279457"/>
    </source>
</evidence>
<dbReference type="CDD" id="cd06193">
    <property type="entry name" value="siderophore_interacting"/>
    <property type="match status" value="1"/>
</dbReference>
<dbReference type="Pfam" id="PF08021">
    <property type="entry name" value="FAD_binding_9"/>
    <property type="match status" value="1"/>
</dbReference>
<dbReference type="InterPro" id="IPR007037">
    <property type="entry name" value="SIP_rossman_dom"/>
</dbReference>
<dbReference type="InterPro" id="IPR039374">
    <property type="entry name" value="SIP_fam"/>
</dbReference>
<dbReference type="InterPro" id="IPR039261">
    <property type="entry name" value="FNR_nucleotide-bd"/>
</dbReference>
<dbReference type="InterPro" id="IPR013113">
    <property type="entry name" value="SIP_FAD-bd"/>
</dbReference>
<feature type="domain" description="FAD-binding FR-type" evidence="2">
    <location>
        <begin position="17"/>
        <end position="139"/>
    </location>
</feature>
<dbReference type="InterPro" id="IPR017927">
    <property type="entry name" value="FAD-bd_FR_type"/>
</dbReference>
<evidence type="ECO:0000259" key="2">
    <source>
        <dbReference type="PROSITE" id="PS51384"/>
    </source>
</evidence>
<dbReference type="Proteomes" id="UP000279457">
    <property type="component" value="Unassembled WGS sequence"/>
</dbReference>